<comment type="caution">
    <text evidence="1">The sequence shown here is derived from an EMBL/GenBank/DDBJ whole genome shotgun (WGS) entry which is preliminary data.</text>
</comment>
<dbReference type="Proteomes" id="UP001168877">
    <property type="component" value="Unassembled WGS sequence"/>
</dbReference>
<evidence type="ECO:0000313" key="2">
    <source>
        <dbReference type="Proteomes" id="UP001168877"/>
    </source>
</evidence>
<reference evidence="1" key="1">
    <citation type="journal article" date="2022" name="Plant J.">
        <title>Strategies of tolerance reflected in two North American maple genomes.</title>
        <authorList>
            <person name="McEvoy S.L."/>
            <person name="Sezen U.U."/>
            <person name="Trouern-Trend A."/>
            <person name="McMahon S.M."/>
            <person name="Schaberg P.G."/>
            <person name="Yang J."/>
            <person name="Wegrzyn J.L."/>
            <person name="Swenson N.G."/>
        </authorList>
    </citation>
    <scope>NUCLEOTIDE SEQUENCE</scope>
    <source>
        <strain evidence="1">NS2018</strain>
    </source>
</reference>
<gene>
    <name evidence="1" type="ORF">LWI29_017901</name>
</gene>
<reference evidence="1" key="2">
    <citation type="submission" date="2023-06" db="EMBL/GenBank/DDBJ databases">
        <authorList>
            <person name="Swenson N.G."/>
            <person name="Wegrzyn J.L."/>
            <person name="Mcevoy S.L."/>
        </authorList>
    </citation>
    <scope>NUCLEOTIDE SEQUENCE</scope>
    <source>
        <strain evidence="1">NS2018</strain>
        <tissue evidence="1">Leaf</tissue>
    </source>
</reference>
<proteinExistence type="predicted"/>
<name>A0AA39VBG4_ACESA</name>
<keyword evidence="2" id="KW-1185">Reference proteome</keyword>
<evidence type="ECO:0000313" key="1">
    <source>
        <dbReference type="EMBL" id="KAK0574076.1"/>
    </source>
</evidence>
<dbReference type="EMBL" id="JAUESC010000387">
    <property type="protein sequence ID" value="KAK0574076.1"/>
    <property type="molecule type" value="Genomic_DNA"/>
</dbReference>
<organism evidence="1 2">
    <name type="scientific">Acer saccharum</name>
    <name type="common">Sugar maple</name>
    <dbReference type="NCBI Taxonomy" id="4024"/>
    <lineage>
        <taxon>Eukaryota</taxon>
        <taxon>Viridiplantae</taxon>
        <taxon>Streptophyta</taxon>
        <taxon>Embryophyta</taxon>
        <taxon>Tracheophyta</taxon>
        <taxon>Spermatophyta</taxon>
        <taxon>Magnoliopsida</taxon>
        <taxon>eudicotyledons</taxon>
        <taxon>Gunneridae</taxon>
        <taxon>Pentapetalae</taxon>
        <taxon>rosids</taxon>
        <taxon>malvids</taxon>
        <taxon>Sapindales</taxon>
        <taxon>Sapindaceae</taxon>
        <taxon>Hippocastanoideae</taxon>
        <taxon>Acereae</taxon>
        <taxon>Acer</taxon>
    </lineage>
</organism>
<sequence length="79" mass="8857">MGPAVSQGEELLFGFWMRAPASAKKLRYWGRRREGSEGGNCTNWRSVARTVDDRGGGRFSEENFDRLRVHPNLAGDAKS</sequence>
<accession>A0AA39VBG4</accession>
<protein>
    <submittedName>
        <fullName evidence="1">Uncharacterized protein</fullName>
    </submittedName>
</protein>
<dbReference type="AlphaFoldDB" id="A0AA39VBG4"/>